<evidence type="ECO:0000259" key="5">
    <source>
        <dbReference type="SMART" id="SM00829"/>
    </source>
</evidence>
<dbReference type="Gene3D" id="3.90.180.10">
    <property type="entry name" value="Medium-chain alcohol dehydrogenases, catalytic domain"/>
    <property type="match status" value="1"/>
</dbReference>
<dbReference type="EC" id="1.3.1.48" evidence="2"/>
<name>A0A9Q1I857_CONCO</name>
<feature type="region of interest" description="Disordered" evidence="4">
    <location>
        <begin position="461"/>
        <end position="486"/>
    </location>
</feature>
<evidence type="ECO:0000256" key="3">
    <source>
        <dbReference type="ARBA" id="ARBA00023002"/>
    </source>
</evidence>
<sequence length="505" mass="53375">MSTTLLAVNSRKVFLTLGGGRGVTNAVFRSHFVSVPRRSIIDLSYSTHFMDFKGSSIPSSMKKLVVTKLSQNFKEAVSLQIVPVPTPGDADLLIRNRFVGINASDINYSAGRYDTSVRPPFDAGFEGVGEVVGLGLTASARFAVGDAVAYFSGGSFAEYTVAPAKSIVRVPAAEPRFLTLLVSGATAYIALKKLGDLARGETVMVTAAAGGTGQFAVQFAKKAGCRVLGTCSSDEKAGFLKSLGCDRPVNYKSEDLREVLRRECPGGLDVVYESVGGSVFDAVVDSLAQKGRLIVIGFISGYQTASGLLPVKAGALPVKLLQRSASVRGFFLPHFLSDYGEAMADMLRMCKGGELVCEVDLGEMTPEGRFVGLESVFRAVDHMYAGKNLGKVVVELPAVLERPPAGRGGGDPSACVCEAAVWANASVPSVHRRVATGDPPPSRCPRISACHNAAFSRLASVPGRSGPARPIPSPLRLPNVTARSTSDRDALQSFYSNLIPPTPYS</sequence>
<reference evidence="6" key="1">
    <citation type="journal article" date="2023" name="Science">
        <title>Genome structures resolve the early diversification of teleost fishes.</title>
        <authorList>
            <person name="Parey E."/>
            <person name="Louis A."/>
            <person name="Montfort J."/>
            <person name="Bouchez O."/>
            <person name="Roques C."/>
            <person name="Iampietro C."/>
            <person name="Lluch J."/>
            <person name="Castinel A."/>
            <person name="Donnadieu C."/>
            <person name="Desvignes T."/>
            <person name="Floi Bucao C."/>
            <person name="Jouanno E."/>
            <person name="Wen M."/>
            <person name="Mejri S."/>
            <person name="Dirks R."/>
            <person name="Jansen H."/>
            <person name="Henkel C."/>
            <person name="Chen W.J."/>
            <person name="Zahm M."/>
            <person name="Cabau C."/>
            <person name="Klopp C."/>
            <person name="Thompson A.W."/>
            <person name="Robinson-Rechavi M."/>
            <person name="Braasch I."/>
            <person name="Lecointre G."/>
            <person name="Bobe J."/>
            <person name="Postlethwait J.H."/>
            <person name="Berthelot C."/>
            <person name="Roest Crollius H."/>
            <person name="Guiguen Y."/>
        </authorList>
    </citation>
    <scope>NUCLEOTIDE SEQUENCE</scope>
    <source>
        <strain evidence="6">Concon-B</strain>
    </source>
</reference>
<dbReference type="Pfam" id="PF00107">
    <property type="entry name" value="ADH_zinc_N"/>
    <property type="match status" value="1"/>
</dbReference>
<evidence type="ECO:0000256" key="4">
    <source>
        <dbReference type="SAM" id="MobiDB-lite"/>
    </source>
</evidence>
<evidence type="ECO:0000256" key="1">
    <source>
        <dbReference type="ARBA" id="ARBA00010371"/>
    </source>
</evidence>
<dbReference type="GO" id="GO:0047522">
    <property type="term" value="F:15-oxoprostaglandin 13-reductase [NAD(P)+] activity"/>
    <property type="evidence" value="ECO:0007669"/>
    <property type="project" value="UniProtKB-EC"/>
</dbReference>
<comment type="caution">
    <text evidence="6">The sequence shown here is derived from an EMBL/GenBank/DDBJ whole genome shotgun (WGS) entry which is preliminary data.</text>
</comment>
<dbReference type="OrthoDB" id="9992527at2759"/>
<dbReference type="InterPro" id="IPR011032">
    <property type="entry name" value="GroES-like_sf"/>
</dbReference>
<proteinExistence type="inferred from homology"/>
<gene>
    <name evidence="6" type="ORF">COCON_G00010030</name>
</gene>
<organism evidence="6 7">
    <name type="scientific">Conger conger</name>
    <name type="common">Conger eel</name>
    <name type="synonym">Muraena conger</name>
    <dbReference type="NCBI Taxonomy" id="82655"/>
    <lineage>
        <taxon>Eukaryota</taxon>
        <taxon>Metazoa</taxon>
        <taxon>Chordata</taxon>
        <taxon>Craniata</taxon>
        <taxon>Vertebrata</taxon>
        <taxon>Euteleostomi</taxon>
        <taxon>Actinopterygii</taxon>
        <taxon>Neopterygii</taxon>
        <taxon>Teleostei</taxon>
        <taxon>Anguilliformes</taxon>
        <taxon>Congridae</taxon>
        <taxon>Conger</taxon>
    </lineage>
</organism>
<comment type="similarity">
    <text evidence="1">Belongs to the zinc-containing alcohol dehydrogenase family. Quinone oxidoreductase subfamily.</text>
</comment>
<keyword evidence="3" id="KW-0560">Oxidoreductase</keyword>
<keyword evidence="7" id="KW-1185">Reference proteome</keyword>
<evidence type="ECO:0000313" key="7">
    <source>
        <dbReference type="Proteomes" id="UP001152803"/>
    </source>
</evidence>
<dbReference type="InterPro" id="IPR051397">
    <property type="entry name" value="Zn-ADH-like_protein"/>
</dbReference>
<dbReference type="Proteomes" id="UP001152803">
    <property type="component" value="Unassembled WGS sequence"/>
</dbReference>
<dbReference type="InterPro" id="IPR013154">
    <property type="entry name" value="ADH-like_N"/>
</dbReference>
<dbReference type="Gene3D" id="3.40.50.720">
    <property type="entry name" value="NAD(P)-binding Rossmann-like Domain"/>
    <property type="match status" value="1"/>
</dbReference>
<dbReference type="InterPro" id="IPR036291">
    <property type="entry name" value="NAD(P)-bd_dom_sf"/>
</dbReference>
<dbReference type="SUPFAM" id="SSF51735">
    <property type="entry name" value="NAD(P)-binding Rossmann-fold domains"/>
    <property type="match status" value="1"/>
</dbReference>
<dbReference type="FunFam" id="3.40.50.720:FF:000121">
    <property type="entry name" value="Prostaglandin reductase 2"/>
    <property type="match status" value="1"/>
</dbReference>
<evidence type="ECO:0000313" key="6">
    <source>
        <dbReference type="EMBL" id="KAJ8288344.1"/>
    </source>
</evidence>
<dbReference type="GO" id="GO:0005739">
    <property type="term" value="C:mitochondrion"/>
    <property type="evidence" value="ECO:0007669"/>
    <property type="project" value="TreeGrafter"/>
</dbReference>
<dbReference type="InterPro" id="IPR013149">
    <property type="entry name" value="ADH-like_C"/>
</dbReference>
<dbReference type="AlphaFoldDB" id="A0A9Q1I857"/>
<accession>A0A9Q1I857</accession>
<dbReference type="PANTHER" id="PTHR43677:SF3">
    <property type="entry name" value="PROSTAGLANDIN REDUCTASE 3"/>
    <property type="match status" value="1"/>
</dbReference>
<dbReference type="InterPro" id="IPR020843">
    <property type="entry name" value="ER"/>
</dbReference>
<dbReference type="SMART" id="SM00829">
    <property type="entry name" value="PKS_ER"/>
    <property type="match status" value="1"/>
</dbReference>
<evidence type="ECO:0000256" key="2">
    <source>
        <dbReference type="ARBA" id="ARBA00011981"/>
    </source>
</evidence>
<protein>
    <recommendedName>
        <fullName evidence="2">15-oxoprostaglandin 13-reductase</fullName>
        <ecNumber evidence="2">1.3.1.48</ecNumber>
    </recommendedName>
</protein>
<dbReference type="Pfam" id="PF08240">
    <property type="entry name" value="ADH_N"/>
    <property type="match status" value="1"/>
</dbReference>
<dbReference type="SUPFAM" id="SSF50129">
    <property type="entry name" value="GroES-like"/>
    <property type="match status" value="1"/>
</dbReference>
<feature type="domain" description="Enoyl reductase (ER)" evidence="5">
    <location>
        <begin position="76"/>
        <end position="394"/>
    </location>
</feature>
<dbReference type="CDD" id="cd08250">
    <property type="entry name" value="Mgc45594_like"/>
    <property type="match status" value="1"/>
</dbReference>
<dbReference type="PANTHER" id="PTHR43677">
    <property type="entry name" value="SHORT-CHAIN DEHYDROGENASE/REDUCTASE"/>
    <property type="match status" value="1"/>
</dbReference>
<dbReference type="EMBL" id="JAFJMO010000001">
    <property type="protein sequence ID" value="KAJ8288344.1"/>
    <property type="molecule type" value="Genomic_DNA"/>
</dbReference>